<dbReference type="GO" id="GO:0051537">
    <property type="term" value="F:2 iron, 2 sulfur cluster binding"/>
    <property type="evidence" value="ECO:0007669"/>
    <property type="project" value="UniProtKB-KW"/>
</dbReference>
<dbReference type="Gene3D" id="1.10.150.120">
    <property type="entry name" value="[2Fe-2S]-binding domain"/>
    <property type="match status" value="1"/>
</dbReference>
<dbReference type="PANTHER" id="PTHR44379:SF5">
    <property type="entry name" value="OXIDOREDUCTASE WITH IRON-SULFUR SUBUNIT"/>
    <property type="match status" value="1"/>
</dbReference>
<dbReference type="InterPro" id="IPR006058">
    <property type="entry name" value="2Fe2S_fd_BS"/>
</dbReference>
<dbReference type="CDD" id="cd00207">
    <property type="entry name" value="fer2"/>
    <property type="match status" value="1"/>
</dbReference>
<evidence type="ECO:0000259" key="6">
    <source>
        <dbReference type="PROSITE" id="PS51085"/>
    </source>
</evidence>
<dbReference type="SUPFAM" id="SSF47741">
    <property type="entry name" value="CO dehydrogenase ISP C-domain like"/>
    <property type="match status" value="1"/>
</dbReference>
<name>A0A7D3XSS2_9SPHN</name>
<dbReference type="InterPro" id="IPR001041">
    <property type="entry name" value="2Fe-2S_ferredoxin-type"/>
</dbReference>
<dbReference type="FunFam" id="1.10.150.120:FF:000003">
    <property type="entry name" value="Carbon monoxide dehydrogenase, small subunit"/>
    <property type="match status" value="1"/>
</dbReference>
<dbReference type="Pfam" id="PF00111">
    <property type="entry name" value="Fer2"/>
    <property type="match status" value="1"/>
</dbReference>
<dbReference type="GO" id="GO:0016491">
    <property type="term" value="F:oxidoreductase activity"/>
    <property type="evidence" value="ECO:0007669"/>
    <property type="project" value="UniProtKB-KW"/>
</dbReference>
<reference evidence="7 8" key="1">
    <citation type="submission" date="2020-05" db="EMBL/GenBank/DDBJ databases">
        <title>Erythrobacter mangrovi sp. nov., isolated from rhizosphere soil of mangrove plant (Kandelia candel).</title>
        <authorList>
            <person name="Ye Y.H."/>
        </authorList>
    </citation>
    <scope>NUCLEOTIDE SEQUENCE [LARGE SCALE GENOMIC DNA]</scope>
    <source>
        <strain evidence="7 8">EB310</strain>
    </source>
</reference>
<dbReference type="Pfam" id="PF01799">
    <property type="entry name" value="Fer2_2"/>
    <property type="match status" value="1"/>
</dbReference>
<accession>A0A7D3XSS2</accession>
<keyword evidence="2" id="KW-0479">Metal-binding</keyword>
<dbReference type="KEGG" id="emv:HQR01_04260"/>
<evidence type="ECO:0000256" key="5">
    <source>
        <dbReference type="ARBA" id="ARBA00023014"/>
    </source>
</evidence>
<dbReference type="InterPro" id="IPR036010">
    <property type="entry name" value="2Fe-2S_ferredoxin-like_sf"/>
</dbReference>
<dbReference type="SUPFAM" id="SSF54292">
    <property type="entry name" value="2Fe-2S ferredoxin-like"/>
    <property type="match status" value="1"/>
</dbReference>
<evidence type="ECO:0000256" key="1">
    <source>
        <dbReference type="ARBA" id="ARBA00022714"/>
    </source>
</evidence>
<dbReference type="InterPro" id="IPR012675">
    <property type="entry name" value="Beta-grasp_dom_sf"/>
</dbReference>
<dbReference type="PROSITE" id="PS51085">
    <property type="entry name" value="2FE2S_FER_2"/>
    <property type="match status" value="1"/>
</dbReference>
<dbReference type="InterPro" id="IPR002888">
    <property type="entry name" value="2Fe-2S-bd"/>
</dbReference>
<dbReference type="GO" id="GO:0046872">
    <property type="term" value="F:metal ion binding"/>
    <property type="evidence" value="ECO:0007669"/>
    <property type="project" value="UniProtKB-KW"/>
</dbReference>
<evidence type="ECO:0000256" key="2">
    <source>
        <dbReference type="ARBA" id="ARBA00022723"/>
    </source>
</evidence>
<dbReference type="PANTHER" id="PTHR44379">
    <property type="entry name" value="OXIDOREDUCTASE WITH IRON-SULFUR SUBUNIT"/>
    <property type="match status" value="1"/>
</dbReference>
<evidence type="ECO:0000313" key="8">
    <source>
        <dbReference type="Proteomes" id="UP000504693"/>
    </source>
</evidence>
<dbReference type="EMBL" id="CP053921">
    <property type="protein sequence ID" value="QKG72654.1"/>
    <property type="molecule type" value="Genomic_DNA"/>
</dbReference>
<protein>
    <submittedName>
        <fullName evidence="7">(2Fe-2S)-binding protein</fullName>
    </submittedName>
</protein>
<dbReference type="PROSITE" id="PS00197">
    <property type="entry name" value="2FE2S_FER_1"/>
    <property type="match status" value="1"/>
</dbReference>
<keyword evidence="3" id="KW-0560">Oxidoreductase</keyword>
<dbReference type="Proteomes" id="UP000504693">
    <property type="component" value="Chromosome"/>
</dbReference>
<organism evidence="7 8">
    <name type="scientific">Erythrobacter mangrovi</name>
    <dbReference type="NCBI Taxonomy" id="2739433"/>
    <lineage>
        <taxon>Bacteria</taxon>
        <taxon>Pseudomonadati</taxon>
        <taxon>Pseudomonadota</taxon>
        <taxon>Alphaproteobacteria</taxon>
        <taxon>Sphingomonadales</taxon>
        <taxon>Erythrobacteraceae</taxon>
        <taxon>Erythrobacter/Porphyrobacter group</taxon>
        <taxon>Erythrobacter</taxon>
    </lineage>
</organism>
<dbReference type="InterPro" id="IPR051452">
    <property type="entry name" value="Diverse_Oxidoreductases"/>
</dbReference>
<keyword evidence="5" id="KW-0411">Iron-sulfur</keyword>
<evidence type="ECO:0000256" key="4">
    <source>
        <dbReference type="ARBA" id="ARBA00023004"/>
    </source>
</evidence>
<evidence type="ECO:0000313" key="7">
    <source>
        <dbReference type="EMBL" id="QKG72654.1"/>
    </source>
</evidence>
<keyword evidence="4" id="KW-0408">Iron</keyword>
<evidence type="ECO:0000256" key="3">
    <source>
        <dbReference type="ARBA" id="ARBA00023002"/>
    </source>
</evidence>
<dbReference type="AlphaFoldDB" id="A0A7D3XSS2"/>
<keyword evidence="8" id="KW-1185">Reference proteome</keyword>
<proteinExistence type="predicted"/>
<keyword evidence="1" id="KW-0001">2Fe-2S</keyword>
<gene>
    <name evidence="7" type="ORF">HQR01_04260</name>
</gene>
<dbReference type="InterPro" id="IPR036884">
    <property type="entry name" value="2Fe-2S-bd_dom_sf"/>
</dbReference>
<sequence length="161" mass="16697">MPNTAVTLTIDGVERTASVEPRDLLVLALREKFGATAPHVGCESGRCGACTVLLDGTPVKSCMMLAVQVNGSEVTTAAGLGPHRIGSALQAAFKAAHGLQCGYCTPGMLASASGLLAKNPNPNEDEVRQALRGNLCRCTGYQHILDAVLLAAENLREAEPA</sequence>
<feature type="domain" description="2Fe-2S ferredoxin-type" evidence="6">
    <location>
        <begin position="4"/>
        <end position="80"/>
    </location>
</feature>
<dbReference type="Gene3D" id="3.10.20.30">
    <property type="match status" value="1"/>
</dbReference>